<sequence>MVTKGKVKDGLQVVVSGVAGLLAVAAAVVAAPEGVMEVEREVEVGSLAKASATTTKQAEAEEGAADVVVLDVHLNHGGNSDQPDDVPAASTCVASNIITRDDGEDGPYECRATQVYPLYHRLLLGEPAALDIEFQNYLHKKWAKCRHQIGRIAITNTKGGRVAIHQHQGRASPRRHAAYDREEDVRKFFPPV</sequence>
<comment type="caution">
    <text evidence="1">The sequence shown here is derived from an EMBL/GenBank/DDBJ whole genome shotgun (WGS) entry which is preliminary data.</text>
</comment>
<proteinExistence type="predicted"/>
<evidence type="ECO:0000313" key="1">
    <source>
        <dbReference type="EMBL" id="KAK5164632.1"/>
    </source>
</evidence>
<dbReference type="EMBL" id="JAVRRT010000019">
    <property type="protein sequence ID" value="KAK5164632.1"/>
    <property type="molecule type" value="Genomic_DNA"/>
</dbReference>
<dbReference type="AlphaFoldDB" id="A0AAV9P0R8"/>
<evidence type="ECO:0000313" key="2">
    <source>
        <dbReference type="Proteomes" id="UP001337655"/>
    </source>
</evidence>
<organism evidence="1 2">
    <name type="scientific">Saxophila tyrrhenica</name>
    <dbReference type="NCBI Taxonomy" id="1690608"/>
    <lineage>
        <taxon>Eukaryota</taxon>
        <taxon>Fungi</taxon>
        <taxon>Dikarya</taxon>
        <taxon>Ascomycota</taxon>
        <taxon>Pezizomycotina</taxon>
        <taxon>Dothideomycetes</taxon>
        <taxon>Dothideomycetidae</taxon>
        <taxon>Mycosphaerellales</taxon>
        <taxon>Extremaceae</taxon>
        <taxon>Saxophila</taxon>
    </lineage>
</organism>
<protein>
    <submittedName>
        <fullName evidence="1">Uncharacterized protein</fullName>
    </submittedName>
</protein>
<gene>
    <name evidence="1" type="ORF">LTR77_009838</name>
</gene>
<dbReference type="GeneID" id="89931168"/>
<reference evidence="1 2" key="1">
    <citation type="submission" date="2023-08" db="EMBL/GenBank/DDBJ databases">
        <title>Black Yeasts Isolated from many extreme environments.</title>
        <authorList>
            <person name="Coleine C."/>
            <person name="Stajich J.E."/>
            <person name="Selbmann L."/>
        </authorList>
    </citation>
    <scope>NUCLEOTIDE SEQUENCE [LARGE SCALE GENOMIC DNA]</scope>
    <source>
        <strain evidence="1 2">CCFEE 5935</strain>
    </source>
</reference>
<name>A0AAV9P0R8_9PEZI</name>
<accession>A0AAV9P0R8</accession>
<dbReference type="RefSeq" id="XP_064654880.1">
    <property type="nucleotide sequence ID" value="XM_064807064.1"/>
</dbReference>
<dbReference type="Proteomes" id="UP001337655">
    <property type="component" value="Unassembled WGS sequence"/>
</dbReference>
<keyword evidence="2" id="KW-1185">Reference proteome</keyword>